<gene>
    <name evidence="2" type="ORF">E1A91_D07G156900v1</name>
</gene>
<sequence length="87" mass="10125">GNFLELITFLASYNDKVSKVVLDNAPRNAKYISHMIQKEILHILANKVRHKIHENIKDSKFCIIIDEAGDESKREKMAIVLRYIDEK</sequence>
<feature type="non-terminal residue" evidence="2">
    <location>
        <position position="1"/>
    </location>
</feature>
<dbReference type="EMBL" id="CM017655">
    <property type="protein sequence ID" value="TYI73823.1"/>
    <property type="molecule type" value="Genomic_DNA"/>
</dbReference>
<feature type="domain" description="DUF4371" evidence="1">
    <location>
        <begin position="1"/>
        <end position="86"/>
    </location>
</feature>
<reference evidence="2 3" key="1">
    <citation type="submission" date="2019-07" db="EMBL/GenBank/DDBJ databases">
        <title>WGS assembly of Gossypium mustelinum.</title>
        <authorList>
            <person name="Chen Z.J."/>
            <person name="Sreedasyam A."/>
            <person name="Ando A."/>
            <person name="Song Q."/>
            <person name="De L."/>
            <person name="Hulse-Kemp A."/>
            <person name="Ding M."/>
            <person name="Ye W."/>
            <person name="Kirkbride R."/>
            <person name="Jenkins J."/>
            <person name="Plott C."/>
            <person name="Lovell J."/>
            <person name="Lin Y.-M."/>
            <person name="Vaughn R."/>
            <person name="Liu B."/>
            <person name="Li W."/>
            <person name="Simpson S."/>
            <person name="Scheffler B."/>
            <person name="Saski C."/>
            <person name="Grover C."/>
            <person name="Hu G."/>
            <person name="Conover J."/>
            <person name="Carlson J."/>
            <person name="Shu S."/>
            <person name="Boston L."/>
            <person name="Williams M."/>
            <person name="Peterson D."/>
            <person name="Mcgee K."/>
            <person name="Jones D."/>
            <person name="Wendel J."/>
            <person name="Stelly D."/>
            <person name="Grimwood J."/>
            <person name="Schmutz J."/>
        </authorList>
    </citation>
    <scope>NUCLEOTIDE SEQUENCE [LARGE SCALE GENOMIC DNA]</scope>
    <source>
        <strain evidence="2">1408120.09</strain>
    </source>
</reference>
<keyword evidence="3" id="KW-1185">Reference proteome</keyword>
<dbReference type="PANTHER" id="PTHR45749:SF37">
    <property type="entry name" value="OS05G0311600 PROTEIN"/>
    <property type="match status" value="1"/>
</dbReference>
<dbReference type="Proteomes" id="UP000323597">
    <property type="component" value="Chromosome D07"/>
</dbReference>
<name>A0A5D2UB02_GOSMU</name>
<organism evidence="2 3">
    <name type="scientific">Gossypium mustelinum</name>
    <name type="common">Cotton</name>
    <name type="synonym">Gossypium caicoense</name>
    <dbReference type="NCBI Taxonomy" id="34275"/>
    <lineage>
        <taxon>Eukaryota</taxon>
        <taxon>Viridiplantae</taxon>
        <taxon>Streptophyta</taxon>
        <taxon>Embryophyta</taxon>
        <taxon>Tracheophyta</taxon>
        <taxon>Spermatophyta</taxon>
        <taxon>Magnoliopsida</taxon>
        <taxon>eudicotyledons</taxon>
        <taxon>Gunneridae</taxon>
        <taxon>Pentapetalae</taxon>
        <taxon>rosids</taxon>
        <taxon>malvids</taxon>
        <taxon>Malvales</taxon>
        <taxon>Malvaceae</taxon>
        <taxon>Malvoideae</taxon>
        <taxon>Gossypium</taxon>
    </lineage>
</organism>
<evidence type="ECO:0000259" key="1">
    <source>
        <dbReference type="Pfam" id="PF14291"/>
    </source>
</evidence>
<evidence type="ECO:0000313" key="2">
    <source>
        <dbReference type="EMBL" id="TYI73823.1"/>
    </source>
</evidence>
<accession>A0A5D2UB02</accession>
<proteinExistence type="predicted"/>
<dbReference type="PANTHER" id="PTHR45749">
    <property type="match status" value="1"/>
</dbReference>
<dbReference type="Pfam" id="PF14291">
    <property type="entry name" value="DUF4371"/>
    <property type="match status" value="1"/>
</dbReference>
<evidence type="ECO:0000313" key="3">
    <source>
        <dbReference type="Proteomes" id="UP000323597"/>
    </source>
</evidence>
<protein>
    <recommendedName>
        <fullName evidence="1">DUF4371 domain-containing protein</fullName>
    </recommendedName>
</protein>
<dbReference type="AlphaFoldDB" id="A0A5D2UB02"/>
<dbReference type="InterPro" id="IPR025398">
    <property type="entry name" value="DUF4371"/>
</dbReference>